<evidence type="ECO:0000256" key="2">
    <source>
        <dbReference type="ARBA" id="ARBA00022723"/>
    </source>
</evidence>
<dbReference type="STRING" id="145388.A0A0D2K114"/>
<accession>A0A0D2K114</accession>
<name>A0A0D2K114_9CHLO</name>
<dbReference type="PANTHER" id="PTHR12907:SF26">
    <property type="entry name" value="HIF PROLYL HYDROXYLASE, ISOFORM C"/>
    <property type="match status" value="1"/>
</dbReference>
<evidence type="ECO:0000256" key="3">
    <source>
        <dbReference type="ARBA" id="ARBA00022896"/>
    </source>
</evidence>
<feature type="region of interest" description="Disordered" evidence="7">
    <location>
        <begin position="210"/>
        <end position="236"/>
    </location>
</feature>
<keyword evidence="4" id="KW-0223">Dioxygenase</keyword>
<evidence type="ECO:0000256" key="6">
    <source>
        <dbReference type="ARBA" id="ARBA00023004"/>
    </source>
</evidence>
<evidence type="ECO:0000256" key="4">
    <source>
        <dbReference type="ARBA" id="ARBA00022964"/>
    </source>
</evidence>
<dbReference type="GO" id="GO:0008198">
    <property type="term" value="F:ferrous iron binding"/>
    <property type="evidence" value="ECO:0007669"/>
    <property type="project" value="TreeGrafter"/>
</dbReference>
<organism evidence="9 10">
    <name type="scientific">Monoraphidium neglectum</name>
    <dbReference type="NCBI Taxonomy" id="145388"/>
    <lineage>
        <taxon>Eukaryota</taxon>
        <taxon>Viridiplantae</taxon>
        <taxon>Chlorophyta</taxon>
        <taxon>core chlorophytes</taxon>
        <taxon>Chlorophyceae</taxon>
        <taxon>CS clade</taxon>
        <taxon>Sphaeropleales</taxon>
        <taxon>Selenastraceae</taxon>
        <taxon>Monoraphidium</taxon>
    </lineage>
</organism>
<dbReference type="Gene3D" id="2.60.120.620">
    <property type="entry name" value="q2cbj1_9rhob like domain"/>
    <property type="match status" value="1"/>
</dbReference>
<keyword evidence="6" id="KW-0408">Iron</keyword>
<keyword evidence="2" id="KW-0479">Metal-binding</keyword>
<gene>
    <name evidence="9" type="ORF">MNEG_3660</name>
</gene>
<dbReference type="SMART" id="SM00702">
    <property type="entry name" value="P4Hc"/>
    <property type="match status" value="1"/>
</dbReference>
<dbReference type="InterPro" id="IPR006620">
    <property type="entry name" value="Pro_4_hyd_alph"/>
</dbReference>
<evidence type="ECO:0000259" key="8">
    <source>
        <dbReference type="PROSITE" id="PS51471"/>
    </source>
</evidence>
<feature type="compositionally biased region" description="Pro residues" evidence="7">
    <location>
        <begin position="217"/>
        <end position="229"/>
    </location>
</feature>
<dbReference type="InterPro" id="IPR005123">
    <property type="entry name" value="Oxoglu/Fe-dep_dioxygenase_dom"/>
</dbReference>
<dbReference type="OrthoDB" id="76265at2759"/>
<proteinExistence type="predicted"/>
<protein>
    <recommendedName>
        <fullName evidence="8">Fe2OG dioxygenase domain-containing protein</fullName>
    </recommendedName>
</protein>
<dbReference type="SUPFAM" id="SSF51197">
    <property type="entry name" value="Clavaminate synthase-like"/>
    <property type="match status" value="1"/>
</dbReference>
<dbReference type="AlphaFoldDB" id="A0A0D2K114"/>
<dbReference type="Pfam" id="PF13640">
    <property type="entry name" value="2OG-FeII_Oxy_3"/>
    <property type="match status" value="1"/>
</dbReference>
<feature type="domain" description="Fe2OG dioxygenase" evidence="8">
    <location>
        <begin position="95"/>
        <end position="208"/>
    </location>
</feature>
<reference evidence="9 10" key="1">
    <citation type="journal article" date="2013" name="BMC Genomics">
        <title>Reconstruction of the lipid metabolism for the microalga Monoraphidium neglectum from its genome sequence reveals characteristics suitable for biofuel production.</title>
        <authorList>
            <person name="Bogen C."/>
            <person name="Al-Dilaimi A."/>
            <person name="Albersmeier A."/>
            <person name="Wichmann J."/>
            <person name="Grundmann M."/>
            <person name="Rupp O."/>
            <person name="Lauersen K.J."/>
            <person name="Blifernez-Klassen O."/>
            <person name="Kalinowski J."/>
            <person name="Goesmann A."/>
            <person name="Mussgnug J.H."/>
            <person name="Kruse O."/>
        </authorList>
    </citation>
    <scope>NUCLEOTIDE SEQUENCE [LARGE SCALE GENOMIC DNA]</scope>
    <source>
        <strain evidence="9 10">SAG 48.87</strain>
    </source>
</reference>
<dbReference type="PROSITE" id="PS51471">
    <property type="entry name" value="FE2OG_OXY"/>
    <property type="match status" value="1"/>
</dbReference>
<evidence type="ECO:0000256" key="1">
    <source>
        <dbReference type="ARBA" id="ARBA00001961"/>
    </source>
</evidence>
<evidence type="ECO:0000313" key="9">
    <source>
        <dbReference type="EMBL" id="KIZ04303.1"/>
    </source>
</evidence>
<keyword evidence="5" id="KW-0560">Oxidoreductase</keyword>
<dbReference type="GeneID" id="25736538"/>
<dbReference type="GO" id="GO:0031543">
    <property type="term" value="F:peptidyl-proline dioxygenase activity"/>
    <property type="evidence" value="ECO:0007669"/>
    <property type="project" value="TreeGrafter"/>
</dbReference>
<dbReference type="InterPro" id="IPR051559">
    <property type="entry name" value="HIF_prolyl_hydroxylases"/>
</dbReference>
<dbReference type="KEGG" id="mng:MNEG_3660"/>
<evidence type="ECO:0000313" key="10">
    <source>
        <dbReference type="Proteomes" id="UP000054498"/>
    </source>
</evidence>
<dbReference type="PANTHER" id="PTHR12907">
    <property type="entry name" value="EGL NINE HOMOLOG-RELATED"/>
    <property type="match status" value="1"/>
</dbReference>
<comment type="cofactor">
    <cofactor evidence="1">
        <name>L-ascorbate</name>
        <dbReference type="ChEBI" id="CHEBI:38290"/>
    </cofactor>
</comment>
<evidence type="ECO:0000256" key="7">
    <source>
        <dbReference type="SAM" id="MobiDB-lite"/>
    </source>
</evidence>
<dbReference type="EMBL" id="KK100689">
    <property type="protein sequence ID" value="KIZ04303.1"/>
    <property type="molecule type" value="Genomic_DNA"/>
</dbReference>
<dbReference type="GO" id="GO:0071456">
    <property type="term" value="P:cellular response to hypoxia"/>
    <property type="evidence" value="ECO:0007669"/>
    <property type="project" value="TreeGrafter"/>
</dbReference>
<sequence>MQSCITPAVAEHLQAKGYAVVDGALPPPAAAALRSEIDALRSADGLVRPNCTHLVRAGSATPDLLPKSQIYEAEISLDPKARAAAPLLASIDADGSLGVLLSLFLPRLRLDAHGIKAQFNAGGGGAFPIHTDSEEELDGRKVTAIFYLNDGWTPDHGGQLRLYPFPEAPPVDVAPLAGRLVLFSSTQMHHRVLPSRAPRYCFTAWLSQSRGRGARAGPPPAPRLPPPPADALASGDPQAAAAARRFLLQPGIRRHVVKLVYSAEWEASLVESHPRCEATDAALAQHREGVAVAARALAPYAGEIDRLAAACASSGSVGGGGGGGAGGGGAAAVSWF</sequence>
<evidence type="ECO:0000256" key="5">
    <source>
        <dbReference type="ARBA" id="ARBA00023002"/>
    </source>
</evidence>
<keyword evidence="3" id="KW-0847">Vitamin C</keyword>
<dbReference type="GO" id="GO:0031418">
    <property type="term" value="F:L-ascorbic acid binding"/>
    <property type="evidence" value="ECO:0007669"/>
    <property type="project" value="UniProtKB-KW"/>
</dbReference>
<keyword evidence="10" id="KW-1185">Reference proteome</keyword>
<dbReference type="InterPro" id="IPR044862">
    <property type="entry name" value="Pro_4_hyd_alph_FE2OG_OXY"/>
</dbReference>
<dbReference type="RefSeq" id="XP_013903322.1">
    <property type="nucleotide sequence ID" value="XM_014047868.1"/>
</dbReference>
<dbReference type="Proteomes" id="UP000054498">
    <property type="component" value="Unassembled WGS sequence"/>
</dbReference>